<dbReference type="WBParaSite" id="PS1159_v2.g23498.t1">
    <property type="protein sequence ID" value="PS1159_v2.g23498.t1"/>
    <property type="gene ID" value="PS1159_v2.g23498"/>
</dbReference>
<reference evidence="2" key="1">
    <citation type="submission" date="2022-11" db="UniProtKB">
        <authorList>
            <consortium name="WormBaseParasite"/>
        </authorList>
    </citation>
    <scope>IDENTIFICATION</scope>
</reference>
<organism evidence="1 2">
    <name type="scientific">Panagrolaimus sp. PS1159</name>
    <dbReference type="NCBI Taxonomy" id="55785"/>
    <lineage>
        <taxon>Eukaryota</taxon>
        <taxon>Metazoa</taxon>
        <taxon>Ecdysozoa</taxon>
        <taxon>Nematoda</taxon>
        <taxon>Chromadorea</taxon>
        <taxon>Rhabditida</taxon>
        <taxon>Tylenchina</taxon>
        <taxon>Panagrolaimomorpha</taxon>
        <taxon>Panagrolaimoidea</taxon>
        <taxon>Panagrolaimidae</taxon>
        <taxon>Panagrolaimus</taxon>
    </lineage>
</organism>
<proteinExistence type="predicted"/>
<name>A0AC35G2L4_9BILA</name>
<protein>
    <submittedName>
        <fullName evidence="2">G domain-containing protein</fullName>
    </submittedName>
</protein>
<dbReference type="Proteomes" id="UP000887580">
    <property type="component" value="Unplaced"/>
</dbReference>
<evidence type="ECO:0000313" key="1">
    <source>
        <dbReference type="Proteomes" id="UP000887580"/>
    </source>
</evidence>
<accession>A0AC35G2L4</accession>
<evidence type="ECO:0000313" key="2">
    <source>
        <dbReference type="WBParaSite" id="PS1159_v2.g23498.t1"/>
    </source>
</evidence>
<sequence length="834" mass="96229">MSDTSRRSSFEILSDDSFQQSDKDDQPSSDQEPINNEMLNEKLAENFNEETLDEAVSMGFLDTCEQSVQDVEDSKNLDQKLRKSIDQNCDKMAPPETKSSGNIKINQNEPKIRHSFARLCQQQNPSTALIYKNMQKTESLYLNIPCPKCNEADCFWYCQKCDTKFRCQNRTIFCKCCQGSLLDFEFCCIKKCHDNQFYRYQNIKASAVLERLTLKKSVNILLLGSTGVGKTTLVNSIANYLKYETLEEAERNPLSLLVPTSFQIYHELHGETDVKIGNENEFERFARGESATRCPKVHTIAYNNVVMNFIDTPGLCDTSGINKDKEHLNQILNFICSFPELHGICIMLKSGESRKNVELEYCINQLLLHFHKTSIKNLMFCFTRSRGKVAQDTPTTIGVLLKEINQKNGTELVLKRDISYSVDNEAFRYLCAKKKGFLYDEADDNYCHVAWERSRNETFRLINHVLSNSPHLTNETVVLNAVRSIIIGLNKPLATITTQIQKNKHVLDIQRKDIENLTGKEKDFKTRIKISQISVKKVPLDRWITVCNKCAKAKRDDHQHDYKVYPKLCCGKCRAPLLYFCSEFYFWGKCRKCQCPISHHEHINYEYVENTNIIEDAAVKKELLTVSSEIEAKKRVIEWIGTILEEYDNEQKLVNRCAAVFSSYLKSNSIIMNNKSHEEYLNIELENAKLAGKIADIQNLENALQNYYDEKEILEKQLSQSNTGASSNELTAEDIFKARNELFNLKWCGTTLQHIFDRELTNPVFQHVNLIQQQLTQKQLCKKDVSSWRKRTREICETIMSGMNDYTSTNFTGSPRIDDYGRSLYKGPLKNYAH</sequence>